<evidence type="ECO:0000256" key="1">
    <source>
        <dbReference type="SAM" id="Phobius"/>
    </source>
</evidence>
<dbReference type="Proteomes" id="UP000229692">
    <property type="component" value="Segment"/>
</dbReference>
<evidence type="ECO:0000313" key="3">
    <source>
        <dbReference type="Proteomes" id="UP000229692"/>
    </source>
</evidence>
<feature type="transmembrane region" description="Helical" evidence="1">
    <location>
        <begin position="62"/>
        <end position="82"/>
    </location>
</feature>
<organism evidence="2 3">
    <name type="scientific">Gordonia phage Kabluna</name>
    <dbReference type="NCBI Taxonomy" id="2041511"/>
    <lineage>
        <taxon>Viruses</taxon>
        <taxon>Duplodnaviria</taxon>
        <taxon>Heunggongvirae</taxon>
        <taxon>Uroviricota</taxon>
        <taxon>Caudoviricetes</taxon>
        <taxon>Zierdtviridae</taxon>
        <taxon>Emilbogenvirinae</taxon>
        <taxon>Kablunavirus</taxon>
        <taxon>Kablunavirus kabluna</taxon>
    </lineage>
</organism>
<name>A0A2D1GCI1_9CAUD</name>
<keyword evidence="1" id="KW-0472">Membrane</keyword>
<protein>
    <submittedName>
        <fullName evidence="2">Uncharacterized protein</fullName>
    </submittedName>
</protein>
<keyword evidence="3" id="KW-1185">Reference proteome</keyword>
<keyword evidence="1" id="KW-1133">Transmembrane helix</keyword>
<sequence length="169" mass="18579">MLRKLLEKLPRLGDWTPTVPFPLRAVILALWALEPVSRGLDYITGETNPTATLSKVEAAFPLWFWGLLCLSSGILILLGFAGRWRRVSIIGLYFAGAAYIALACGFTAAVYERGGDGFRTPITFFVLGFTYWAAALGYAINQQPRLIVVDDDDDPDVKVSDGSPTAHQR</sequence>
<keyword evidence="1" id="KW-0812">Transmembrane</keyword>
<reference evidence="2 3" key="1">
    <citation type="submission" date="2017-09" db="EMBL/GenBank/DDBJ databases">
        <authorList>
            <person name="Pope W.H."/>
            <person name="Garlena R.A."/>
            <person name="Russell D.A."/>
            <person name="Jacobs-Sera D."/>
            <person name="Hatfull G.F."/>
        </authorList>
    </citation>
    <scope>NUCLEOTIDE SEQUENCE [LARGE SCALE GENOMIC DNA]</scope>
</reference>
<accession>A0A2D1GCI1</accession>
<proteinExistence type="predicted"/>
<dbReference type="EMBL" id="MF919510">
    <property type="protein sequence ID" value="ATN89575.1"/>
    <property type="molecule type" value="Genomic_DNA"/>
</dbReference>
<feature type="transmembrane region" description="Helical" evidence="1">
    <location>
        <begin position="89"/>
        <end position="110"/>
    </location>
</feature>
<gene>
    <name evidence="2" type="ORF">SEA_KABLUNA_54</name>
</gene>
<feature type="transmembrane region" description="Helical" evidence="1">
    <location>
        <begin position="122"/>
        <end position="140"/>
    </location>
</feature>
<evidence type="ECO:0000313" key="2">
    <source>
        <dbReference type="EMBL" id="ATN89575.1"/>
    </source>
</evidence>